<evidence type="ECO:0000313" key="2">
    <source>
        <dbReference type="EMBL" id="KAK0143305.1"/>
    </source>
</evidence>
<feature type="region of interest" description="Disordered" evidence="1">
    <location>
        <begin position="15"/>
        <end position="125"/>
    </location>
</feature>
<evidence type="ECO:0000313" key="3">
    <source>
        <dbReference type="Proteomes" id="UP001174136"/>
    </source>
</evidence>
<organism evidence="2 3">
    <name type="scientific">Merluccius polli</name>
    <name type="common">Benguela hake</name>
    <name type="synonym">Merluccius cadenati</name>
    <dbReference type="NCBI Taxonomy" id="89951"/>
    <lineage>
        <taxon>Eukaryota</taxon>
        <taxon>Metazoa</taxon>
        <taxon>Chordata</taxon>
        <taxon>Craniata</taxon>
        <taxon>Vertebrata</taxon>
        <taxon>Euteleostomi</taxon>
        <taxon>Actinopterygii</taxon>
        <taxon>Neopterygii</taxon>
        <taxon>Teleostei</taxon>
        <taxon>Neoteleostei</taxon>
        <taxon>Acanthomorphata</taxon>
        <taxon>Zeiogadaria</taxon>
        <taxon>Gadariae</taxon>
        <taxon>Gadiformes</taxon>
        <taxon>Gadoidei</taxon>
        <taxon>Merlucciidae</taxon>
        <taxon>Merluccius</taxon>
    </lineage>
</organism>
<protein>
    <submittedName>
        <fullName evidence="2">Uncharacterized protein</fullName>
    </submittedName>
</protein>
<proteinExistence type="predicted"/>
<dbReference type="Proteomes" id="UP001174136">
    <property type="component" value="Unassembled WGS sequence"/>
</dbReference>
<sequence>MRLGPTFTRILRTWQQTGLHVQPPPQDQDRHQKRGQRRTAADSSGQRQKRHSGTASRLLRLLQEQRRSARRARVARTRARDDAADGSAEIDATRRARGDSARTLPPAAASVRATERRPACTCRTH</sequence>
<feature type="compositionally biased region" description="Basic residues" evidence="1">
    <location>
        <begin position="68"/>
        <end position="77"/>
    </location>
</feature>
<evidence type="ECO:0000256" key="1">
    <source>
        <dbReference type="SAM" id="MobiDB-lite"/>
    </source>
</evidence>
<accession>A0AA47MNI6</accession>
<gene>
    <name evidence="2" type="ORF">N1851_018557</name>
</gene>
<feature type="compositionally biased region" description="Basic and acidic residues" evidence="1">
    <location>
        <begin position="91"/>
        <end position="100"/>
    </location>
</feature>
<reference evidence="2" key="1">
    <citation type="journal article" date="2023" name="Front. Mar. Sci.">
        <title>A new Merluccius polli reference genome to investigate the effects of global change in West African waters.</title>
        <authorList>
            <person name="Mateo J.L."/>
            <person name="Blanco-Fernandez C."/>
            <person name="Garcia-Vazquez E."/>
            <person name="Machado-Schiaffino G."/>
        </authorList>
    </citation>
    <scope>NUCLEOTIDE SEQUENCE</scope>
    <source>
        <strain evidence="2">C29</strain>
        <tissue evidence="2">Fin</tissue>
    </source>
</reference>
<dbReference type="AlphaFoldDB" id="A0AA47MNI6"/>
<keyword evidence="3" id="KW-1185">Reference proteome</keyword>
<comment type="caution">
    <text evidence="2">The sequence shown here is derived from an EMBL/GenBank/DDBJ whole genome shotgun (WGS) entry which is preliminary data.</text>
</comment>
<dbReference type="EMBL" id="JAOPHQ010003420">
    <property type="protein sequence ID" value="KAK0143305.1"/>
    <property type="molecule type" value="Genomic_DNA"/>
</dbReference>
<name>A0AA47MNI6_MERPO</name>